<dbReference type="AlphaFoldDB" id="A0AAJ0F3A7"/>
<comment type="caution">
    <text evidence="1">The sequence shown here is derived from an EMBL/GenBank/DDBJ whole genome shotgun (WGS) entry which is preliminary data.</text>
</comment>
<dbReference type="EMBL" id="JAHMHR010000004">
    <property type="protein sequence ID" value="KAK1691348.1"/>
    <property type="molecule type" value="Genomic_DNA"/>
</dbReference>
<dbReference type="RefSeq" id="XP_060435043.1">
    <property type="nucleotide sequence ID" value="XM_060571700.1"/>
</dbReference>
<dbReference type="GeneID" id="85456226"/>
<keyword evidence="2" id="KW-1185">Reference proteome</keyword>
<dbReference type="Proteomes" id="UP001224890">
    <property type="component" value="Unassembled WGS sequence"/>
</dbReference>
<gene>
    <name evidence="1" type="ORF">BDP55DRAFT_627023</name>
</gene>
<name>A0AAJ0F3A7_9PEZI</name>
<sequence>MELKGVKLSHIEAGRSIVRWGRRPHGQAFAENKCRGEHMKRDQLGTPHLGSYTHEQGSVRAELSELRLFGGDKGRRDSGNIRIMGGPLSPSTRAVRGWVSAAGPQSCCVVGDFDNGDAGQGPASLGWVWPASCRVAAALPHYRVAKKVTED</sequence>
<accession>A0AAJ0F3A7</accession>
<evidence type="ECO:0000313" key="2">
    <source>
        <dbReference type="Proteomes" id="UP001224890"/>
    </source>
</evidence>
<evidence type="ECO:0000313" key="1">
    <source>
        <dbReference type="EMBL" id="KAK1691348.1"/>
    </source>
</evidence>
<organism evidence="1 2">
    <name type="scientific">Colletotrichum godetiae</name>
    <dbReference type="NCBI Taxonomy" id="1209918"/>
    <lineage>
        <taxon>Eukaryota</taxon>
        <taxon>Fungi</taxon>
        <taxon>Dikarya</taxon>
        <taxon>Ascomycota</taxon>
        <taxon>Pezizomycotina</taxon>
        <taxon>Sordariomycetes</taxon>
        <taxon>Hypocreomycetidae</taxon>
        <taxon>Glomerellales</taxon>
        <taxon>Glomerellaceae</taxon>
        <taxon>Colletotrichum</taxon>
        <taxon>Colletotrichum acutatum species complex</taxon>
    </lineage>
</organism>
<proteinExistence type="predicted"/>
<protein>
    <submittedName>
        <fullName evidence="1">Uncharacterized protein</fullName>
    </submittedName>
</protein>
<reference evidence="1" key="1">
    <citation type="submission" date="2021-06" db="EMBL/GenBank/DDBJ databases">
        <title>Comparative genomics, transcriptomics and evolutionary studies reveal genomic signatures of adaptation to plant cell wall in hemibiotrophic fungi.</title>
        <authorList>
            <consortium name="DOE Joint Genome Institute"/>
            <person name="Baroncelli R."/>
            <person name="Diaz J.F."/>
            <person name="Benocci T."/>
            <person name="Peng M."/>
            <person name="Battaglia E."/>
            <person name="Haridas S."/>
            <person name="Andreopoulos W."/>
            <person name="Labutti K."/>
            <person name="Pangilinan J."/>
            <person name="Floch G.L."/>
            <person name="Makela M.R."/>
            <person name="Henrissat B."/>
            <person name="Grigoriev I.V."/>
            <person name="Crouch J.A."/>
            <person name="De Vries R.P."/>
            <person name="Sukno S.A."/>
            <person name="Thon M.R."/>
        </authorList>
    </citation>
    <scope>NUCLEOTIDE SEQUENCE</scope>
    <source>
        <strain evidence="1">CBS 193.32</strain>
    </source>
</reference>